<dbReference type="AlphaFoldDB" id="A0A7S4MMC9"/>
<sequence>MFMTMTSAPRLSFRPKRTRSITATQAQDELDSSLRKGDAKHVAIEWGAIDAPSSYVSKAKPQQDTDTSVYSESTASTLGDSISSLGSLNASAAKNTSSDNVEVIKVVRFCSVEIREYARALGDNPSVSSGPPITLRWEHSSVSTMDLENYESTRSSRRVKSQMAIPHMTRDDWLREAGYSRSEIADASRAAYEMKVQRRKSASQNKAGRKAKEITKSLGRIRRRYSN</sequence>
<feature type="region of interest" description="Disordered" evidence="1">
    <location>
        <begin position="14"/>
        <end position="34"/>
    </location>
</feature>
<protein>
    <submittedName>
        <fullName evidence="2">Uncharacterized protein</fullName>
    </submittedName>
</protein>
<name>A0A7S4MMC9_9STRA</name>
<organism evidence="2">
    <name type="scientific">Odontella aurita</name>
    <dbReference type="NCBI Taxonomy" id="265563"/>
    <lineage>
        <taxon>Eukaryota</taxon>
        <taxon>Sar</taxon>
        <taxon>Stramenopiles</taxon>
        <taxon>Ochrophyta</taxon>
        <taxon>Bacillariophyta</taxon>
        <taxon>Mediophyceae</taxon>
        <taxon>Biddulphiophycidae</taxon>
        <taxon>Eupodiscales</taxon>
        <taxon>Odontellaceae</taxon>
        <taxon>Odontella</taxon>
    </lineage>
</organism>
<proteinExistence type="predicted"/>
<evidence type="ECO:0000313" key="2">
    <source>
        <dbReference type="EMBL" id="CAE2230524.1"/>
    </source>
</evidence>
<dbReference type="EMBL" id="HBKQ01017392">
    <property type="protein sequence ID" value="CAE2230524.1"/>
    <property type="molecule type" value="Transcribed_RNA"/>
</dbReference>
<evidence type="ECO:0000256" key="1">
    <source>
        <dbReference type="SAM" id="MobiDB-lite"/>
    </source>
</evidence>
<gene>
    <name evidence="2" type="ORF">OAUR00152_LOCUS11763</name>
</gene>
<reference evidence="2" key="1">
    <citation type="submission" date="2021-01" db="EMBL/GenBank/DDBJ databases">
        <authorList>
            <person name="Corre E."/>
            <person name="Pelletier E."/>
            <person name="Niang G."/>
            <person name="Scheremetjew M."/>
            <person name="Finn R."/>
            <person name="Kale V."/>
            <person name="Holt S."/>
            <person name="Cochrane G."/>
            <person name="Meng A."/>
            <person name="Brown T."/>
            <person name="Cohen L."/>
        </authorList>
    </citation>
    <scope>NUCLEOTIDE SEQUENCE</scope>
    <source>
        <strain evidence="2">Isolate 1302-5</strain>
    </source>
</reference>
<accession>A0A7S4MMC9</accession>
<feature type="region of interest" description="Disordered" evidence="1">
    <location>
        <begin position="198"/>
        <end position="227"/>
    </location>
</feature>